<dbReference type="SUPFAM" id="SSF51161">
    <property type="entry name" value="Trimeric LpxA-like enzymes"/>
    <property type="match status" value="1"/>
</dbReference>
<reference evidence="2" key="2">
    <citation type="submission" date="2020-08" db="EMBL/GenBank/DDBJ databases">
        <title>Plant Genome Project.</title>
        <authorList>
            <person name="Zhang R.-G."/>
        </authorList>
    </citation>
    <scope>NUCLEOTIDE SEQUENCE</scope>
    <source>
        <strain evidence="2">Huo1</strain>
        <tissue evidence="2">Leaf</tissue>
    </source>
</reference>
<dbReference type="CDD" id="cd11558">
    <property type="entry name" value="W2_eIF2B_epsilon"/>
    <property type="match status" value="1"/>
</dbReference>
<dbReference type="InterPro" id="IPR051956">
    <property type="entry name" value="eIF2B_epsilon"/>
</dbReference>
<dbReference type="InterPro" id="IPR011004">
    <property type="entry name" value="Trimer_LpxA-like_sf"/>
</dbReference>
<feature type="domain" description="W2" evidence="1">
    <location>
        <begin position="99"/>
        <end position="254"/>
    </location>
</feature>
<dbReference type="SUPFAM" id="SSF48371">
    <property type="entry name" value="ARM repeat"/>
    <property type="match status" value="1"/>
</dbReference>
<dbReference type="PROSITE" id="PS51363">
    <property type="entry name" value="W2"/>
    <property type="match status" value="1"/>
</dbReference>
<evidence type="ECO:0000313" key="2">
    <source>
        <dbReference type="EMBL" id="KAG6414626.1"/>
    </source>
</evidence>
<dbReference type="GO" id="GO:0005851">
    <property type="term" value="C:eukaryotic translation initiation factor 2B complex"/>
    <property type="evidence" value="ECO:0007669"/>
    <property type="project" value="TreeGrafter"/>
</dbReference>
<dbReference type="PANTHER" id="PTHR45887">
    <property type="entry name" value="TRANSLATION INITIATION FACTOR EIF-2B SUBUNIT EPSILON"/>
    <property type="match status" value="1"/>
</dbReference>
<organism evidence="2">
    <name type="scientific">Salvia splendens</name>
    <name type="common">Scarlet sage</name>
    <dbReference type="NCBI Taxonomy" id="180675"/>
    <lineage>
        <taxon>Eukaryota</taxon>
        <taxon>Viridiplantae</taxon>
        <taxon>Streptophyta</taxon>
        <taxon>Embryophyta</taxon>
        <taxon>Tracheophyta</taxon>
        <taxon>Spermatophyta</taxon>
        <taxon>Magnoliopsida</taxon>
        <taxon>eudicotyledons</taxon>
        <taxon>Gunneridae</taxon>
        <taxon>Pentapetalae</taxon>
        <taxon>asterids</taxon>
        <taxon>lamiids</taxon>
        <taxon>Lamiales</taxon>
        <taxon>Lamiaceae</taxon>
        <taxon>Nepetoideae</taxon>
        <taxon>Mentheae</taxon>
        <taxon>Salviinae</taxon>
        <taxon>Salvia</taxon>
        <taxon>Salvia subgen. Calosphace</taxon>
        <taxon>core Calosphace</taxon>
    </lineage>
</organism>
<sequence>MSSYLVKIEDGCRLKHAIVCDGVTMKSGVVLEAGTVLSFNVVIGQDFVVPAYLKVSLLQQPVRQDSDSDEELEYLYAGYTSGNVEITSVSDLQMQAASEVGGAGFIWPVGEEEWRHSMAPIPAVEMDISSAESTSGEVGLDSDDGGDDYACFEKEITDAVIEIWGKLLKCYLPSIDEEIEVLLKFEEMCLESTTEYAYLFPKILRFLYDKGILQEDGILCWASEKEHADESDKVFVKKADEFLQRLKERREKED</sequence>
<dbReference type="InterPro" id="IPR003307">
    <property type="entry name" value="W2_domain"/>
</dbReference>
<dbReference type="Pfam" id="PF02020">
    <property type="entry name" value="W2"/>
    <property type="match status" value="1"/>
</dbReference>
<proteinExistence type="predicted"/>
<evidence type="ECO:0000313" key="3">
    <source>
        <dbReference type="Proteomes" id="UP000298416"/>
    </source>
</evidence>
<comment type="caution">
    <text evidence="2">The sequence shown here is derived from an EMBL/GenBank/DDBJ whole genome shotgun (WGS) entry which is preliminary data.</text>
</comment>
<dbReference type="InterPro" id="IPR016024">
    <property type="entry name" value="ARM-type_fold"/>
</dbReference>
<dbReference type="AlphaFoldDB" id="A0A8X8ZS13"/>
<gene>
    <name evidence="2" type="ORF">SASPL_121999</name>
</gene>
<dbReference type="Proteomes" id="UP000298416">
    <property type="component" value="Unassembled WGS sequence"/>
</dbReference>
<reference evidence="2" key="1">
    <citation type="submission" date="2018-01" db="EMBL/GenBank/DDBJ databases">
        <authorList>
            <person name="Mao J.F."/>
        </authorList>
    </citation>
    <scope>NUCLEOTIDE SEQUENCE</scope>
    <source>
        <strain evidence="2">Huo1</strain>
        <tissue evidence="2">Leaf</tissue>
    </source>
</reference>
<accession>A0A8X8ZS13</accession>
<dbReference type="GO" id="GO:0005085">
    <property type="term" value="F:guanyl-nucleotide exchange factor activity"/>
    <property type="evidence" value="ECO:0007669"/>
    <property type="project" value="InterPro"/>
</dbReference>
<dbReference type="InterPro" id="IPR044123">
    <property type="entry name" value="W2_eIF2B_epsilon"/>
</dbReference>
<dbReference type="GO" id="GO:0031369">
    <property type="term" value="F:translation initiation factor binding"/>
    <property type="evidence" value="ECO:0007669"/>
    <property type="project" value="InterPro"/>
</dbReference>
<name>A0A8X8ZS13_SALSN</name>
<dbReference type="PANTHER" id="PTHR45887:SF1">
    <property type="entry name" value="TRANSLATION INITIATION FACTOR EIF-2B SUBUNIT EPSILON"/>
    <property type="match status" value="1"/>
</dbReference>
<dbReference type="SMART" id="SM00515">
    <property type="entry name" value="eIF5C"/>
    <property type="match status" value="1"/>
</dbReference>
<evidence type="ECO:0000259" key="1">
    <source>
        <dbReference type="PROSITE" id="PS51363"/>
    </source>
</evidence>
<dbReference type="Gene3D" id="1.25.40.180">
    <property type="match status" value="1"/>
</dbReference>
<keyword evidence="3" id="KW-1185">Reference proteome</keyword>
<dbReference type="GO" id="GO:0003743">
    <property type="term" value="F:translation initiation factor activity"/>
    <property type="evidence" value="ECO:0007669"/>
    <property type="project" value="TreeGrafter"/>
</dbReference>
<dbReference type="EMBL" id="PNBA02000008">
    <property type="protein sequence ID" value="KAG6414626.1"/>
    <property type="molecule type" value="Genomic_DNA"/>
</dbReference>
<protein>
    <recommendedName>
        <fullName evidence="1">W2 domain-containing protein</fullName>
    </recommendedName>
</protein>